<evidence type="ECO:0000313" key="6">
    <source>
        <dbReference type="EMBL" id="SAK95354.1"/>
    </source>
</evidence>
<evidence type="ECO:0000256" key="1">
    <source>
        <dbReference type="ARBA" id="ARBA00007358"/>
    </source>
</evidence>
<name>A0A158DL97_9BURK</name>
<dbReference type="RefSeq" id="WP_061164672.1">
    <property type="nucleotide sequence ID" value="NZ_FCOI02000045.1"/>
</dbReference>
<feature type="domain" description="Fe-containing alcohol dehydrogenase-like C-terminal" evidence="5">
    <location>
        <begin position="166"/>
        <end position="346"/>
    </location>
</feature>
<dbReference type="GO" id="GO:0004022">
    <property type="term" value="F:alcohol dehydrogenase (NAD+) activity"/>
    <property type="evidence" value="ECO:0007669"/>
    <property type="project" value="TreeGrafter"/>
</dbReference>
<dbReference type="OrthoDB" id="3812122at2"/>
<dbReference type="GO" id="GO:0018506">
    <property type="term" value="F:maleylacetate reductase activity"/>
    <property type="evidence" value="ECO:0007669"/>
    <property type="project" value="InterPro"/>
</dbReference>
<accession>A0A158DL97</accession>
<proteinExistence type="inferred from homology"/>
<comment type="similarity">
    <text evidence="1">Belongs to the iron-containing alcohol dehydrogenase family.</text>
</comment>
<dbReference type="Pfam" id="PF25137">
    <property type="entry name" value="ADH_Fe_C"/>
    <property type="match status" value="1"/>
</dbReference>
<evidence type="ECO:0000259" key="5">
    <source>
        <dbReference type="Pfam" id="PF25137"/>
    </source>
</evidence>
<dbReference type="InterPro" id="IPR034786">
    <property type="entry name" value="MAR"/>
</dbReference>
<gene>
    <name evidence="6" type="ORF">AWB76_07126</name>
</gene>
<dbReference type="InterPro" id="IPR001670">
    <property type="entry name" value="ADH_Fe/GldA"/>
</dbReference>
<dbReference type="PANTHER" id="PTHR11496">
    <property type="entry name" value="ALCOHOL DEHYDROGENASE"/>
    <property type="match status" value="1"/>
</dbReference>
<protein>
    <submittedName>
        <fullName evidence="6">Iron-containing alcohol dehydrogenase</fullName>
    </submittedName>
</protein>
<dbReference type="GO" id="GO:0046872">
    <property type="term" value="F:metal ion binding"/>
    <property type="evidence" value="ECO:0007669"/>
    <property type="project" value="InterPro"/>
</dbReference>
<dbReference type="PANTHER" id="PTHR11496:SF102">
    <property type="entry name" value="ALCOHOL DEHYDROGENASE 4"/>
    <property type="match status" value="1"/>
</dbReference>
<dbReference type="Pfam" id="PF00465">
    <property type="entry name" value="Fe-ADH"/>
    <property type="match status" value="1"/>
</dbReference>
<evidence type="ECO:0000256" key="3">
    <source>
        <dbReference type="ARBA" id="ARBA00023027"/>
    </source>
</evidence>
<dbReference type="AlphaFoldDB" id="A0A158DL97"/>
<organism evidence="6 7">
    <name type="scientific">Caballeronia temeraria</name>
    <dbReference type="NCBI Taxonomy" id="1777137"/>
    <lineage>
        <taxon>Bacteria</taxon>
        <taxon>Pseudomonadati</taxon>
        <taxon>Pseudomonadota</taxon>
        <taxon>Betaproteobacteria</taxon>
        <taxon>Burkholderiales</taxon>
        <taxon>Burkholderiaceae</taxon>
        <taxon>Caballeronia</taxon>
    </lineage>
</organism>
<dbReference type="InterPro" id="IPR056798">
    <property type="entry name" value="ADH_Fe_C"/>
</dbReference>
<evidence type="ECO:0000256" key="2">
    <source>
        <dbReference type="ARBA" id="ARBA00023002"/>
    </source>
</evidence>
<keyword evidence="2" id="KW-0560">Oxidoreductase</keyword>
<dbReference type="SUPFAM" id="SSF56796">
    <property type="entry name" value="Dehydroquinate synthase-like"/>
    <property type="match status" value="1"/>
</dbReference>
<evidence type="ECO:0000313" key="7">
    <source>
        <dbReference type="Proteomes" id="UP000054624"/>
    </source>
</evidence>
<dbReference type="Gene3D" id="3.40.50.1970">
    <property type="match status" value="1"/>
</dbReference>
<evidence type="ECO:0000259" key="4">
    <source>
        <dbReference type="Pfam" id="PF00465"/>
    </source>
</evidence>
<keyword evidence="7" id="KW-1185">Reference proteome</keyword>
<feature type="domain" description="Alcohol dehydrogenase iron-type/glycerol dehydrogenase GldA" evidence="4">
    <location>
        <begin position="12"/>
        <end position="153"/>
    </location>
</feature>
<sequence length="362" mass="37882">MPDRFVYQGACARVVFGAGSLDALAAELGRLGCSRALVLSTRGQQAEAEALASELGLLCAGVFADATMHTPLAVTQRALAYAHELHADCTVAFGGGSTIGLGKALAIRTGMKQIAIPTTYAGSEVTPILGETVEGNKTTQRDPAIQPQVVIYDVDLTLSLPVSLSATSGLNAMAHAVEALYARDANPIISLMAEEGIAALSRSLPKIVSEPGDRDARSDALYGAWLAGTCLGSVGMALHHKICHVLGGIFDLPHAEMHAVILAHVVAFNCTAAPQAMTRIARALHASDPALGIDALARRLGAPRSLAELGMPEAGIDIAAEHVTHTPYWNPRPVEREAVRSLIADAFHGRVPRHEQNGTSHA</sequence>
<dbReference type="STRING" id="1777137.AWB76_07126"/>
<dbReference type="Proteomes" id="UP000054624">
    <property type="component" value="Unassembled WGS sequence"/>
</dbReference>
<keyword evidence="3" id="KW-0520">NAD</keyword>
<dbReference type="Gene3D" id="1.20.1090.10">
    <property type="entry name" value="Dehydroquinate synthase-like - alpha domain"/>
    <property type="match status" value="1"/>
</dbReference>
<reference evidence="7" key="1">
    <citation type="submission" date="2016-01" db="EMBL/GenBank/DDBJ databases">
        <authorList>
            <person name="Peeters Charlotte."/>
        </authorList>
    </citation>
    <scope>NUCLEOTIDE SEQUENCE [LARGE SCALE GENOMIC DNA]</scope>
</reference>
<dbReference type="InterPro" id="IPR039697">
    <property type="entry name" value="Alcohol_dehydrogenase_Fe"/>
</dbReference>
<dbReference type="CDD" id="cd08177">
    <property type="entry name" value="MAR"/>
    <property type="match status" value="1"/>
</dbReference>
<dbReference type="EMBL" id="FCOI02000045">
    <property type="protein sequence ID" value="SAK95354.1"/>
    <property type="molecule type" value="Genomic_DNA"/>
</dbReference>